<sequence length="105" mass="11377">AVHLQPSPAHGAVLPCPEVHLAKLPKNLLAKASLTKNTEQVLQQLPNVISSLDAFMDSSLQSASQIKTVTQLLSNMESTQLKSILPASRLQKDQKNTEPGELRVD</sequence>
<feature type="region of interest" description="Disordered" evidence="1">
    <location>
        <begin position="84"/>
        <end position="105"/>
    </location>
</feature>
<evidence type="ECO:0000256" key="1">
    <source>
        <dbReference type="SAM" id="MobiDB-lite"/>
    </source>
</evidence>
<keyword evidence="3" id="KW-1185">Reference proteome</keyword>
<protein>
    <recommendedName>
        <fullName evidence="4">Tobamovirus multiplication protein 2B</fullName>
    </recommendedName>
</protein>
<dbReference type="EnsemblPlants" id="AET1Gv20538600.7">
    <property type="protein sequence ID" value="AET1Gv20538600.7"/>
    <property type="gene ID" value="AET1Gv20538600"/>
</dbReference>
<proteinExistence type="predicted"/>
<evidence type="ECO:0000313" key="2">
    <source>
        <dbReference type="EnsemblPlants" id="AET1Gv20538600.7"/>
    </source>
</evidence>
<accession>A0A452YUQ1</accession>
<evidence type="ECO:0000313" key="3">
    <source>
        <dbReference type="Proteomes" id="UP000015105"/>
    </source>
</evidence>
<reference evidence="2" key="4">
    <citation type="submission" date="2019-03" db="UniProtKB">
        <authorList>
            <consortium name="EnsemblPlants"/>
        </authorList>
    </citation>
    <scope>IDENTIFICATION</scope>
</reference>
<reference evidence="3" key="1">
    <citation type="journal article" date="2014" name="Science">
        <title>Ancient hybridizations among the ancestral genomes of bread wheat.</title>
        <authorList>
            <consortium name="International Wheat Genome Sequencing Consortium,"/>
            <person name="Marcussen T."/>
            <person name="Sandve S.R."/>
            <person name="Heier L."/>
            <person name="Spannagl M."/>
            <person name="Pfeifer M."/>
            <person name="Jakobsen K.S."/>
            <person name="Wulff B.B."/>
            <person name="Steuernagel B."/>
            <person name="Mayer K.F."/>
            <person name="Olsen O.A."/>
        </authorList>
    </citation>
    <scope>NUCLEOTIDE SEQUENCE [LARGE SCALE GENOMIC DNA]</scope>
    <source>
        <strain evidence="3">cv. AL8/78</strain>
    </source>
</reference>
<reference evidence="3" key="2">
    <citation type="journal article" date="2017" name="Nat. Plants">
        <title>The Aegilops tauschii genome reveals multiple impacts of transposons.</title>
        <authorList>
            <person name="Zhao G."/>
            <person name="Zou C."/>
            <person name="Li K."/>
            <person name="Wang K."/>
            <person name="Li T."/>
            <person name="Gao L."/>
            <person name="Zhang X."/>
            <person name="Wang H."/>
            <person name="Yang Z."/>
            <person name="Liu X."/>
            <person name="Jiang W."/>
            <person name="Mao L."/>
            <person name="Kong X."/>
            <person name="Jiao Y."/>
            <person name="Jia J."/>
        </authorList>
    </citation>
    <scope>NUCLEOTIDE SEQUENCE [LARGE SCALE GENOMIC DNA]</scope>
    <source>
        <strain evidence="3">cv. AL8/78</strain>
    </source>
</reference>
<dbReference type="Proteomes" id="UP000015105">
    <property type="component" value="Chromosome 1D"/>
</dbReference>
<reference evidence="2" key="3">
    <citation type="journal article" date="2017" name="Nature">
        <title>Genome sequence of the progenitor of the wheat D genome Aegilops tauschii.</title>
        <authorList>
            <person name="Luo M.C."/>
            <person name="Gu Y.Q."/>
            <person name="Puiu D."/>
            <person name="Wang H."/>
            <person name="Twardziok S.O."/>
            <person name="Deal K.R."/>
            <person name="Huo N."/>
            <person name="Zhu T."/>
            <person name="Wang L."/>
            <person name="Wang Y."/>
            <person name="McGuire P.E."/>
            <person name="Liu S."/>
            <person name="Long H."/>
            <person name="Ramasamy R.K."/>
            <person name="Rodriguez J.C."/>
            <person name="Van S.L."/>
            <person name="Yuan L."/>
            <person name="Wang Z."/>
            <person name="Xia Z."/>
            <person name="Xiao L."/>
            <person name="Anderson O.D."/>
            <person name="Ouyang S."/>
            <person name="Liang Y."/>
            <person name="Zimin A.V."/>
            <person name="Pertea G."/>
            <person name="Qi P."/>
            <person name="Bennetzen J.L."/>
            <person name="Dai X."/>
            <person name="Dawson M.W."/>
            <person name="Muller H.G."/>
            <person name="Kugler K."/>
            <person name="Rivarola-Duarte L."/>
            <person name="Spannagl M."/>
            <person name="Mayer K.F.X."/>
            <person name="Lu F.H."/>
            <person name="Bevan M.W."/>
            <person name="Leroy P."/>
            <person name="Li P."/>
            <person name="You F.M."/>
            <person name="Sun Q."/>
            <person name="Liu Z."/>
            <person name="Lyons E."/>
            <person name="Wicker T."/>
            <person name="Salzberg S.L."/>
            <person name="Devos K.M."/>
            <person name="Dvorak J."/>
        </authorList>
    </citation>
    <scope>NUCLEOTIDE SEQUENCE [LARGE SCALE GENOMIC DNA]</scope>
    <source>
        <strain evidence="2">cv. AL8/78</strain>
    </source>
</reference>
<reference evidence="2" key="5">
    <citation type="journal article" date="2021" name="G3 (Bethesda)">
        <title>Aegilops tauschii genome assembly Aet v5.0 features greater sequence contiguity and improved annotation.</title>
        <authorList>
            <person name="Wang L."/>
            <person name="Zhu T."/>
            <person name="Rodriguez J.C."/>
            <person name="Deal K.R."/>
            <person name="Dubcovsky J."/>
            <person name="McGuire P.E."/>
            <person name="Lux T."/>
            <person name="Spannagl M."/>
            <person name="Mayer K.F.X."/>
            <person name="Baldrich P."/>
            <person name="Meyers B.C."/>
            <person name="Huo N."/>
            <person name="Gu Y.Q."/>
            <person name="Zhou H."/>
            <person name="Devos K.M."/>
            <person name="Bennetzen J.L."/>
            <person name="Unver T."/>
            <person name="Budak H."/>
            <person name="Gulick P.J."/>
            <person name="Galiba G."/>
            <person name="Kalapos B."/>
            <person name="Nelson D.R."/>
            <person name="Li P."/>
            <person name="You F.M."/>
            <person name="Luo M.C."/>
            <person name="Dvorak J."/>
        </authorList>
    </citation>
    <scope>NUCLEOTIDE SEQUENCE [LARGE SCALE GENOMIC DNA]</scope>
    <source>
        <strain evidence="2">cv. AL8/78</strain>
    </source>
</reference>
<name>A0A452YUQ1_AEGTS</name>
<feature type="compositionally biased region" description="Basic and acidic residues" evidence="1">
    <location>
        <begin position="90"/>
        <end position="105"/>
    </location>
</feature>
<organism evidence="2 3">
    <name type="scientific">Aegilops tauschii subsp. strangulata</name>
    <name type="common">Goatgrass</name>
    <dbReference type="NCBI Taxonomy" id="200361"/>
    <lineage>
        <taxon>Eukaryota</taxon>
        <taxon>Viridiplantae</taxon>
        <taxon>Streptophyta</taxon>
        <taxon>Embryophyta</taxon>
        <taxon>Tracheophyta</taxon>
        <taxon>Spermatophyta</taxon>
        <taxon>Magnoliopsida</taxon>
        <taxon>Liliopsida</taxon>
        <taxon>Poales</taxon>
        <taxon>Poaceae</taxon>
        <taxon>BOP clade</taxon>
        <taxon>Pooideae</taxon>
        <taxon>Triticodae</taxon>
        <taxon>Triticeae</taxon>
        <taxon>Triticinae</taxon>
        <taxon>Aegilops</taxon>
    </lineage>
</organism>
<dbReference type="Gramene" id="AET1Gv20538600.7">
    <property type="protein sequence ID" value="AET1Gv20538600.7"/>
    <property type="gene ID" value="AET1Gv20538600"/>
</dbReference>
<dbReference type="AlphaFoldDB" id="A0A452YUQ1"/>
<evidence type="ECO:0008006" key="4">
    <source>
        <dbReference type="Google" id="ProtNLM"/>
    </source>
</evidence>